<dbReference type="Proteomes" id="UP000663843">
    <property type="component" value="Unassembled WGS sequence"/>
</dbReference>
<gene>
    <name evidence="2" type="ORF">RDB_LOCUS112828</name>
</gene>
<protein>
    <submittedName>
        <fullName evidence="2">Uncharacterized protein</fullName>
    </submittedName>
</protein>
<evidence type="ECO:0000313" key="3">
    <source>
        <dbReference type="Proteomes" id="UP000663843"/>
    </source>
</evidence>
<proteinExistence type="predicted"/>
<evidence type="ECO:0000313" key="2">
    <source>
        <dbReference type="EMBL" id="CAE6476614.1"/>
    </source>
</evidence>
<evidence type="ECO:0000256" key="1">
    <source>
        <dbReference type="SAM" id="MobiDB-lite"/>
    </source>
</evidence>
<reference evidence="2" key="1">
    <citation type="submission" date="2021-01" db="EMBL/GenBank/DDBJ databases">
        <authorList>
            <person name="Kaushik A."/>
        </authorList>
    </citation>
    <scope>NUCLEOTIDE SEQUENCE</scope>
    <source>
        <strain evidence="2">AG2-2IIIB</strain>
    </source>
</reference>
<accession>A0A8H3CA55</accession>
<feature type="region of interest" description="Disordered" evidence="1">
    <location>
        <begin position="1"/>
        <end position="41"/>
    </location>
</feature>
<comment type="caution">
    <text evidence="2">The sequence shown here is derived from an EMBL/GenBank/DDBJ whole genome shotgun (WGS) entry which is preliminary data.</text>
</comment>
<feature type="non-terminal residue" evidence="2">
    <location>
        <position position="1"/>
    </location>
</feature>
<name>A0A8H3CA55_9AGAM</name>
<organism evidence="2 3">
    <name type="scientific">Rhizoctonia solani</name>
    <dbReference type="NCBI Taxonomy" id="456999"/>
    <lineage>
        <taxon>Eukaryota</taxon>
        <taxon>Fungi</taxon>
        <taxon>Dikarya</taxon>
        <taxon>Basidiomycota</taxon>
        <taxon>Agaricomycotina</taxon>
        <taxon>Agaricomycetes</taxon>
        <taxon>Cantharellales</taxon>
        <taxon>Ceratobasidiaceae</taxon>
        <taxon>Rhizoctonia</taxon>
    </lineage>
</organism>
<dbReference type="EMBL" id="CAJMWT010003675">
    <property type="protein sequence ID" value="CAE6476614.1"/>
    <property type="molecule type" value="Genomic_DNA"/>
</dbReference>
<dbReference type="AlphaFoldDB" id="A0A8H3CA55"/>
<sequence>MCLHRPFYDRPSVTEGNSEGRLESAGEPSRQGGGGSPIHDRSIKMVDRATHKIVQLLQMFEEQHSMTFFPRNMIHAIYECGITLLKEATTVSFAAIKKRETTLDAVD</sequence>